<feature type="repeat" description="PPR" evidence="3">
    <location>
        <begin position="431"/>
        <end position="465"/>
    </location>
</feature>
<evidence type="ECO:0000256" key="3">
    <source>
        <dbReference type="PROSITE-ProRule" id="PRU00708"/>
    </source>
</evidence>
<dbReference type="GeneID" id="105057916"/>
<evidence type="ECO:0000256" key="2">
    <source>
        <dbReference type="ARBA" id="ARBA00022737"/>
    </source>
</evidence>
<organism evidence="4 5">
    <name type="scientific">Elaeis guineensis var. tenera</name>
    <name type="common">Oil palm</name>
    <dbReference type="NCBI Taxonomy" id="51953"/>
    <lineage>
        <taxon>Eukaryota</taxon>
        <taxon>Viridiplantae</taxon>
        <taxon>Streptophyta</taxon>
        <taxon>Embryophyta</taxon>
        <taxon>Tracheophyta</taxon>
        <taxon>Spermatophyta</taxon>
        <taxon>Magnoliopsida</taxon>
        <taxon>Liliopsida</taxon>
        <taxon>Arecaceae</taxon>
        <taxon>Arecoideae</taxon>
        <taxon>Cocoseae</taxon>
        <taxon>Elaeidinae</taxon>
        <taxon>Elaeis</taxon>
    </lineage>
</organism>
<feature type="repeat" description="PPR" evidence="3">
    <location>
        <begin position="817"/>
        <end position="851"/>
    </location>
</feature>
<accession>A0A6I9SG20</accession>
<feature type="repeat" description="PPR" evidence="3">
    <location>
        <begin position="852"/>
        <end position="886"/>
    </location>
</feature>
<dbReference type="GO" id="GO:0003729">
    <property type="term" value="F:mRNA binding"/>
    <property type="evidence" value="ECO:0007669"/>
    <property type="project" value="TreeGrafter"/>
</dbReference>
<protein>
    <submittedName>
        <fullName evidence="5">Pentatricopeptide repeat-containing protein At5g06400, mitochondrial</fullName>
    </submittedName>
</protein>
<dbReference type="FunCoup" id="A0A6I9SG20">
    <property type="interactions" value="992"/>
</dbReference>
<evidence type="ECO:0000313" key="4">
    <source>
        <dbReference type="Proteomes" id="UP000504607"/>
    </source>
</evidence>
<feature type="repeat" description="PPR" evidence="3">
    <location>
        <begin position="222"/>
        <end position="256"/>
    </location>
</feature>
<name>A0A6I9SG20_ELAGV</name>
<dbReference type="PROSITE" id="PS51375">
    <property type="entry name" value="PPR"/>
    <property type="match status" value="12"/>
</dbReference>
<sequence length="1030" mass="117344">MRNFYRRFPFDSLSCENIPIPRHFLSHHSRVPTRFRSATKIPASSSSSSKDTRAKSPALLPLYQEITELVAEKPTVDGEASFRKPVAENGSSSACQIARESERSLNAKQQAQAKNSEFEDVSPIVQRVTEIVRLEKSEIRMGQRLDELGLSFSSEIVEKVLKRCFKVGHLALRFFNWVKLQPGFCHTTQTYNVMIYIAGEAEEIDLMEKLMNEMEDELCTKDIKTWTTLISYYGKAKQIGKALSTFEAMRKSGCEPDAGVYKAILRALFNVRKAELSMEFYKEMVSKNMLVDASLYQLLMSCLARSGDVTAVRLVGDDMIKIAKLSESQVYTCILRSFCITGRIEDARHLFEEIKKKNLLVDLKVSEVLVKGLCRASKMDDAIEIVNNMKQSSAIDCRVYGCLLDGFIRQGDVTKALQLLHDMRELGCLPMVSSYTQMIQYLFRLDEYGKACELYEKMLKDGIEPDIVAITAMVAGHVRHNQISEAWVAFEGMKKKGMKPTWKAYAVFIKELCKASKPNEAYNLLKEMLDSDMNATDGIYRLVISSLTRNGELEKARKVEQMQTSLKLQSLGNKMVCQSADHPSCHEEHKRSNCSFNQDINYTQKAEAYSETDFKEVCRILSSSTNWNSIYEVLERSMIHFTPVLVEAVLRSYHSHSGAALRFFSWVGNQSGYEHTAETYNMAIKLAGSAKDFKHMRYLCQEMRRSGCSVTPNTWTIMIAQYGQAGLTEIALRTFKDMKSDGYQPNGSTYKYLILFLCGKKGRKVDEAIKFFQEMIHVGYMPDKELLGFYLSSLCESGKLMDAKGSVKSLCKRGFAKELGYSLLIKSLCRAGKVEEALILTEEMDKVGCSVDQYIYGSLVHALLRQGRLDEALDKLERMKEAGLSQTVHIHTSLIVHFCKEKQIRKAVDIFKKMREDGYEPTVVTYSALIRGYMNMGMISDAWEIFHWMKLKGPFPDFETYSMFMTCLCKVGRSEDGLKLINEMLECGIIPSAVNFRTVFHGLNREGKQELAHSVLQTKWLLKRERMFMY</sequence>
<dbReference type="PANTHER" id="PTHR47938:SF47">
    <property type="entry name" value="ADR149WP"/>
    <property type="match status" value="1"/>
</dbReference>
<dbReference type="PANTHER" id="PTHR47938">
    <property type="entry name" value="RESPIRATORY COMPLEX I CHAPERONE (CIA84), PUTATIVE (AFU_ORTHOLOGUE AFUA_2G06020)-RELATED"/>
    <property type="match status" value="1"/>
</dbReference>
<feature type="repeat" description="PPR" evidence="3">
    <location>
        <begin position="466"/>
        <end position="500"/>
    </location>
</feature>
<dbReference type="Pfam" id="PF13041">
    <property type="entry name" value="PPR_2"/>
    <property type="match status" value="4"/>
</dbReference>
<dbReference type="AlphaFoldDB" id="A0A6I9SG20"/>
<feature type="repeat" description="PPR" evidence="3">
    <location>
        <begin position="957"/>
        <end position="991"/>
    </location>
</feature>
<dbReference type="RefSeq" id="XP_010938939.1">
    <property type="nucleotide sequence ID" value="XM_010940637.3"/>
</dbReference>
<dbReference type="NCBIfam" id="TIGR00756">
    <property type="entry name" value="PPR"/>
    <property type="match status" value="12"/>
</dbReference>
<feature type="repeat" description="PPR" evidence="3">
    <location>
        <begin position="887"/>
        <end position="921"/>
    </location>
</feature>
<evidence type="ECO:0000256" key="1">
    <source>
        <dbReference type="ARBA" id="ARBA00007626"/>
    </source>
</evidence>
<dbReference type="Pfam" id="PF01535">
    <property type="entry name" value="PPR"/>
    <property type="match status" value="9"/>
</dbReference>
<evidence type="ECO:0000313" key="5">
    <source>
        <dbReference type="RefSeq" id="XP_010938939.1"/>
    </source>
</evidence>
<dbReference type="InterPro" id="IPR011990">
    <property type="entry name" value="TPR-like_helical_dom_sf"/>
</dbReference>
<proteinExistence type="inferred from homology"/>
<dbReference type="KEGG" id="egu:105057916"/>
<feature type="repeat" description="PPR" evidence="3">
    <location>
        <begin position="711"/>
        <end position="745"/>
    </location>
</feature>
<comment type="similarity">
    <text evidence="1">Belongs to the PPR family. P subfamily.</text>
</comment>
<gene>
    <name evidence="5" type="primary">LOC105057916</name>
</gene>
<reference evidence="5" key="1">
    <citation type="submission" date="2025-08" db="UniProtKB">
        <authorList>
            <consortium name="RefSeq"/>
        </authorList>
    </citation>
    <scope>IDENTIFICATION</scope>
</reference>
<feature type="repeat" description="PPR" evidence="3">
    <location>
        <begin position="327"/>
        <end position="361"/>
    </location>
</feature>
<dbReference type="InterPro" id="IPR002885">
    <property type="entry name" value="PPR_rpt"/>
</dbReference>
<dbReference type="Gene3D" id="1.25.40.10">
    <property type="entry name" value="Tetratricopeptide repeat domain"/>
    <property type="match status" value="6"/>
</dbReference>
<dbReference type="SUPFAM" id="SSF48452">
    <property type="entry name" value="TPR-like"/>
    <property type="match status" value="2"/>
</dbReference>
<dbReference type="OrthoDB" id="185373at2759"/>
<feature type="repeat" description="PPR" evidence="3">
    <location>
        <begin position="396"/>
        <end position="430"/>
    </location>
</feature>
<keyword evidence="4" id="KW-1185">Reference proteome</keyword>
<feature type="repeat" description="PPR" evidence="3">
    <location>
        <begin position="746"/>
        <end position="782"/>
    </location>
</feature>
<dbReference type="Proteomes" id="UP000504607">
    <property type="component" value="Chromosome 15"/>
</dbReference>
<feature type="repeat" description="PPR" evidence="3">
    <location>
        <begin position="922"/>
        <end position="956"/>
    </location>
</feature>
<keyword evidence="2" id="KW-0677">Repeat</keyword>
<dbReference type="InParanoid" id="A0A6I9SG20"/>